<dbReference type="EMBL" id="BGZK01002773">
    <property type="protein sequence ID" value="GBP96362.1"/>
    <property type="molecule type" value="Genomic_DNA"/>
</dbReference>
<proteinExistence type="predicted"/>
<comment type="caution">
    <text evidence="1">The sequence shown here is derived from an EMBL/GenBank/DDBJ whole genome shotgun (WGS) entry which is preliminary data.</text>
</comment>
<keyword evidence="2" id="KW-1185">Reference proteome</keyword>
<protein>
    <submittedName>
        <fullName evidence="1">Uncharacterized protein</fullName>
    </submittedName>
</protein>
<sequence>MPTQEKPRTKEQNKGRASIAFTSGALLRGYQTTTAVPPCQSPRPYRESLSYCRCWKKLCTRWIPHNLPDAQNSVLLIGVAKLCKDLPMVTQMLYTTWVQVTKA</sequence>
<gene>
    <name evidence="1" type="ORF">EVAR_64268_1</name>
</gene>
<name>A0A4C2A977_EUMVA</name>
<dbReference type="Proteomes" id="UP000299102">
    <property type="component" value="Unassembled WGS sequence"/>
</dbReference>
<reference evidence="1 2" key="1">
    <citation type="journal article" date="2019" name="Commun. Biol.">
        <title>The bagworm genome reveals a unique fibroin gene that provides high tensile strength.</title>
        <authorList>
            <person name="Kono N."/>
            <person name="Nakamura H."/>
            <person name="Ohtoshi R."/>
            <person name="Tomita M."/>
            <person name="Numata K."/>
            <person name="Arakawa K."/>
        </authorList>
    </citation>
    <scope>NUCLEOTIDE SEQUENCE [LARGE SCALE GENOMIC DNA]</scope>
</reference>
<dbReference type="AlphaFoldDB" id="A0A4C2A977"/>
<accession>A0A4C2A977</accession>
<evidence type="ECO:0000313" key="2">
    <source>
        <dbReference type="Proteomes" id="UP000299102"/>
    </source>
</evidence>
<organism evidence="1 2">
    <name type="scientific">Eumeta variegata</name>
    <name type="common">Bagworm moth</name>
    <name type="synonym">Eumeta japonica</name>
    <dbReference type="NCBI Taxonomy" id="151549"/>
    <lineage>
        <taxon>Eukaryota</taxon>
        <taxon>Metazoa</taxon>
        <taxon>Ecdysozoa</taxon>
        <taxon>Arthropoda</taxon>
        <taxon>Hexapoda</taxon>
        <taxon>Insecta</taxon>
        <taxon>Pterygota</taxon>
        <taxon>Neoptera</taxon>
        <taxon>Endopterygota</taxon>
        <taxon>Lepidoptera</taxon>
        <taxon>Glossata</taxon>
        <taxon>Ditrysia</taxon>
        <taxon>Tineoidea</taxon>
        <taxon>Psychidae</taxon>
        <taxon>Oiketicinae</taxon>
        <taxon>Eumeta</taxon>
    </lineage>
</organism>
<evidence type="ECO:0000313" key="1">
    <source>
        <dbReference type="EMBL" id="GBP96362.1"/>
    </source>
</evidence>